<dbReference type="GO" id="GO:0032259">
    <property type="term" value="P:methylation"/>
    <property type="evidence" value="ECO:0007669"/>
    <property type="project" value="UniProtKB-KW"/>
</dbReference>
<organism evidence="4 5">
    <name type="scientific">Microlunatus elymi</name>
    <dbReference type="NCBI Taxonomy" id="2596828"/>
    <lineage>
        <taxon>Bacteria</taxon>
        <taxon>Bacillati</taxon>
        <taxon>Actinomycetota</taxon>
        <taxon>Actinomycetes</taxon>
        <taxon>Propionibacteriales</taxon>
        <taxon>Propionibacteriaceae</taxon>
        <taxon>Microlunatus</taxon>
    </lineage>
</organism>
<feature type="binding site" evidence="2">
    <location>
        <position position="188"/>
    </location>
    <ligand>
        <name>S-adenosyl-L-methionine</name>
        <dbReference type="ChEBI" id="CHEBI:59789"/>
    </ligand>
</feature>
<keyword evidence="2" id="KW-0949">S-adenosyl-L-methionine</keyword>
<dbReference type="PIRSF" id="PIRSF018249">
    <property type="entry name" value="MyrA_prd"/>
    <property type="match status" value="1"/>
</dbReference>
<evidence type="ECO:0000313" key="4">
    <source>
        <dbReference type="EMBL" id="QDP98894.1"/>
    </source>
</evidence>
<evidence type="ECO:0000256" key="1">
    <source>
        <dbReference type="PIRSR" id="PIRSR018249-1"/>
    </source>
</evidence>
<feature type="binding site" evidence="2">
    <location>
        <begin position="100"/>
        <end position="101"/>
    </location>
    <ligand>
        <name>S-adenosyl-L-methionine</name>
        <dbReference type="ChEBI" id="CHEBI:59789"/>
    </ligand>
</feature>
<evidence type="ECO:0000313" key="5">
    <source>
        <dbReference type="Proteomes" id="UP000319263"/>
    </source>
</evidence>
<dbReference type="InterPro" id="IPR048647">
    <property type="entry name" value="RlmA_N"/>
</dbReference>
<evidence type="ECO:0000259" key="3">
    <source>
        <dbReference type="Pfam" id="PF21302"/>
    </source>
</evidence>
<feature type="binding site" evidence="1">
    <location>
        <position position="28"/>
    </location>
    <ligand>
        <name>Zn(2+)</name>
        <dbReference type="ChEBI" id="CHEBI:29105"/>
    </ligand>
</feature>
<feature type="binding site" evidence="1">
    <location>
        <position position="15"/>
    </location>
    <ligand>
        <name>Zn(2+)</name>
        <dbReference type="ChEBI" id="CHEBI:29105"/>
    </ligand>
</feature>
<evidence type="ECO:0000256" key="2">
    <source>
        <dbReference type="PIRSR" id="PIRSR018249-2"/>
    </source>
</evidence>
<keyword evidence="4" id="KW-0808">Transferase</keyword>
<keyword evidence="5" id="KW-1185">Reference proteome</keyword>
<dbReference type="GO" id="GO:0046872">
    <property type="term" value="F:metal ion binding"/>
    <property type="evidence" value="ECO:0007669"/>
    <property type="project" value="UniProtKB-KW"/>
</dbReference>
<feature type="binding site" evidence="1">
    <location>
        <position position="12"/>
    </location>
    <ligand>
        <name>Zn(2+)</name>
        <dbReference type="ChEBI" id="CHEBI:29105"/>
    </ligand>
</feature>
<dbReference type="InterPro" id="IPR029063">
    <property type="entry name" value="SAM-dependent_MTases_sf"/>
</dbReference>
<dbReference type="KEGG" id="mik:FOE78_17470"/>
<feature type="binding site" evidence="2">
    <location>
        <position position="71"/>
    </location>
    <ligand>
        <name>S-adenosyl-L-methionine</name>
        <dbReference type="ChEBI" id="CHEBI:59789"/>
    </ligand>
</feature>
<keyword evidence="1" id="KW-0862">Zinc</keyword>
<feature type="domain" description="23S rRNA (guanine(745)-N(1))-methyltransferase N-terminal" evidence="3">
    <location>
        <begin position="10"/>
        <end position="45"/>
    </location>
</feature>
<dbReference type="Gene3D" id="3.40.50.150">
    <property type="entry name" value="Vaccinia Virus protein VP39"/>
    <property type="match status" value="1"/>
</dbReference>
<dbReference type="Proteomes" id="UP000319263">
    <property type="component" value="Chromosome"/>
</dbReference>
<dbReference type="CDD" id="cd02440">
    <property type="entry name" value="AdoMet_MTases"/>
    <property type="match status" value="1"/>
</dbReference>
<dbReference type="AlphaFoldDB" id="A0A516Q645"/>
<dbReference type="EMBL" id="CP041692">
    <property type="protein sequence ID" value="QDP98894.1"/>
    <property type="molecule type" value="Genomic_DNA"/>
</dbReference>
<reference evidence="4 5" key="1">
    <citation type="submission" date="2019-07" db="EMBL/GenBank/DDBJ databases">
        <title>Microlunatus dokdonensis sp. nov. isolated from the rhizospheric soil of the wild plant Elymus tsukushiensis.</title>
        <authorList>
            <person name="Ghim S.-Y."/>
            <person name="Hwang Y.-J."/>
            <person name="Son J.-S."/>
            <person name="Shin J.-H."/>
        </authorList>
    </citation>
    <scope>NUCLEOTIDE SEQUENCE [LARGE SCALE GENOMIC DNA]</scope>
    <source>
        <strain evidence="4 5">KUDC0627</strain>
    </source>
</reference>
<dbReference type="InterPro" id="IPR016718">
    <property type="entry name" value="rRNA_m1G-MeTrfase_A_prd"/>
</dbReference>
<gene>
    <name evidence="4" type="ORF">FOE78_17470</name>
</gene>
<protein>
    <submittedName>
        <fullName evidence="4">23S rRNA methyltransferase</fullName>
    </submittedName>
</protein>
<keyword evidence="4" id="KW-0489">Methyltransferase</keyword>
<keyword evidence="1" id="KW-0479">Metal-binding</keyword>
<proteinExistence type="predicted"/>
<dbReference type="GO" id="GO:0008168">
    <property type="term" value="F:methyltransferase activity"/>
    <property type="evidence" value="ECO:0007669"/>
    <property type="project" value="UniProtKB-KW"/>
</dbReference>
<dbReference type="Pfam" id="PF21302">
    <property type="entry name" value="Zn_ribbon_RlmA"/>
    <property type="match status" value="1"/>
</dbReference>
<dbReference type="SUPFAM" id="SSF53335">
    <property type="entry name" value="S-adenosyl-L-methionine-dependent methyltransferases"/>
    <property type="match status" value="1"/>
</dbReference>
<dbReference type="OrthoDB" id="108476at2"/>
<sequence>MSLERIVDLLQCPHCRQPVTIIDRALRCSAGHSFDIARQGYVNLLTKPAPANADTSTMIAARERFLAGDHYRPVAERIAALAEDLAVRDESVIVEPGAGTGYYLGRVVDQLSGARGVAADLSAAGCQRAARIHDRIGAVVADTWAGLPIKDDSADLIMVVFAPRNPADFARILRTGGRLVVVAAGPDHLTEIRAPLGLLDVQPDKQHRLTESLADHFTLEHTEQLTGSMILTADNLYDLVSMGPNAHHQGDDLRTRIDRMTAQIPVTRQIELFVFRRQ</sequence>
<feature type="binding site" evidence="1">
    <location>
        <position position="32"/>
    </location>
    <ligand>
        <name>Zn(2+)</name>
        <dbReference type="ChEBI" id="CHEBI:29105"/>
    </ligand>
</feature>
<accession>A0A516Q645</accession>
<name>A0A516Q645_9ACTN</name>